<dbReference type="GO" id="GO:0008988">
    <property type="term" value="F:rRNA (adenine-N6-)-methyltransferase activity"/>
    <property type="evidence" value="ECO:0007669"/>
    <property type="project" value="TreeGrafter"/>
</dbReference>
<organism evidence="4 5">
    <name type="scientific">Galdieria yellowstonensis</name>
    <dbReference type="NCBI Taxonomy" id="3028027"/>
    <lineage>
        <taxon>Eukaryota</taxon>
        <taxon>Rhodophyta</taxon>
        <taxon>Bangiophyceae</taxon>
        <taxon>Galdieriales</taxon>
        <taxon>Galdieriaceae</taxon>
        <taxon>Galdieria</taxon>
    </lineage>
</organism>
<dbReference type="SUPFAM" id="SSF53335">
    <property type="entry name" value="S-adenosyl-L-methionine-dependent methyltransferases"/>
    <property type="match status" value="1"/>
</dbReference>
<evidence type="ECO:0000313" key="5">
    <source>
        <dbReference type="Proteomes" id="UP001300502"/>
    </source>
</evidence>
<dbReference type="CDD" id="cd02440">
    <property type="entry name" value="AdoMet_MTases"/>
    <property type="match status" value="1"/>
</dbReference>
<dbReference type="PANTHER" id="PTHR23290:SF0">
    <property type="entry name" value="RRNA N6-ADENOSINE-METHYLTRANSFERASE METTL5"/>
    <property type="match status" value="1"/>
</dbReference>
<proteinExistence type="inferred from homology"/>
<dbReference type="InterPro" id="IPR029063">
    <property type="entry name" value="SAM-dependent_MTases_sf"/>
</dbReference>
<comment type="similarity">
    <text evidence="1">Belongs to the methyltransferase superfamily. PrmA family.</text>
</comment>
<dbReference type="AlphaFoldDB" id="A0AAV9IIT5"/>
<protein>
    <recommendedName>
        <fullName evidence="2">Methyltransferase-like protein 5</fullName>
    </recommendedName>
</protein>
<dbReference type="InterPro" id="IPR002052">
    <property type="entry name" value="DNA_methylase_N6_adenine_CS"/>
</dbReference>
<evidence type="ECO:0000259" key="3">
    <source>
        <dbReference type="Pfam" id="PF05175"/>
    </source>
</evidence>
<dbReference type="Gene3D" id="3.40.50.150">
    <property type="entry name" value="Vaccinia Virus protein VP39"/>
    <property type="match status" value="1"/>
</dbReference>
<dbReference type="PROSITE" id="PS00092">
    <property type="entry name" value="N6_MTASE"/>
    <property type="match status" value="1"/>
</dbReference>
<evidence type="ECO:0000256" key="2">
    <source>
        <dbReference type="ARBA" id="ARBA00041374"/>
    </source>
</evidence>
<gene>
    <name evidence="4" type="ORF">GAYE_SCF35G5080</name>
</gene>
<dbReference type="PRINTS" id="PR00507">
    <property type="entry name" value="N12N6MTFRASE"/>
</dbReference>
<evidence type="ECO:0000256" key="1">
    <source>
        <dbReference type="ARBA" id="ARBA00009741"/>
    </source>
</evidence>
<dbReference type="Pfam" id="PF05175">
    <property type="entry name" value="MTS"/>
    <property type="match status" value="1"/>
</dbReference>
<feature type="domain" description="Methyltransferase small" evidence="3">
    <location>
        <begin position="48"/>
        <end position="148"/>
    </location>
</feature>
<sequence>MRLWQIEELLKDIKSFEKPDVYLEQYATPPHIAAYLVHIAENSFGDLQGKLVADLGCGTGMLCAALLYLESSYIVGVDVDDSALAIAKENCATWNQVDFVHSDISKLAVKSVFDTVVMNPPFGTRRKGVDVVFLEKAIELTRPGGVVYSLHKTCTRNYLQKKIQQWKCEGEVLGKFLFNLSKTFAFHKKESMDIEVDLWRLKK</sequence>
<accession>A0AAV9IIT5</accession>
<name>A0AAV9IIT5_9RHOD</name>
<dbReference type="InterPro" id="IPR051720">
    <property type="entry name" value="rRNA_MeTrfase/Polyamine_Synth"/>
</dbReference>
<dbReference type="GO" id="GO:0003676">
    <property type="term" value="F:nucleic acid binding"/>
    <property type="evidence" value="ECO:0007669"/>
    <property type="project" value="InterPro"/>
</dbReference>
<reference evidence="4 5" key="1">
    <citation type="submission" date="2022-07" db="EMBL/GenBank/DDBJ databases">
        <title>Genome-wide signatures of adaptation to extreme environments.</title>
        <authorList>
            <person name="Cho C.H."/>
            <person name="Yoon H.S."/>
        </authorList>
    </citation>
    <scope>NUCLEOTIDE SEQUENCE [LARGE SCALE GENOMIC DNA]</scope>
    <source>
        <strain evidence="4 5">108.79 E11</strain>
    </source>
</reference>
<dbReference type="InterPro" id="IPR007848">
    <property type="entry name" value="Small_mtfrase_dom"/>
</dbReference>
<dbReference type="PANTHER" id="PTHR23290">
    <property type="entry name" value="RRNA N6-ADENOSINE-METHYLTRANSFERASE METTL5"/>
    <property type="match status" value="1"/>
</dbReference>
<evidence type="ECO:0000313" key="4">
    <source>
        <dbReference type="EMBL" id="KAK4527158.1"/>
    </source>
</evidence>
<dbReference type="EMBL" id="JANCYU010000048">
    <property type="protein sequence ID" value="KAK4527158.1"/>
    <property type="molecule type" value="Genomic_DNA"/>
</dbReference>
<dbReference type="Proteomes" id="UP001300502">
    <property type="component" value="Unassembled WGS sequence"/>
</dbReference>
<keyword evidence="5" id="KW-1185">Reference proteome</keyword>
<comment type="caution">
    <text evidence="4">The sequence shown here is derived from an EMBL/GenBank/DDBJ whole genome shotgun (WGS) entry which is preliminary data.</text>
</comment>